<dbReference type="InterPro" id="IPR040632">
    <property type="entry name" value="Sulfotransfer_4"/>
</dbReference>
<dbReference type="STRING" id="1858805.M5GA70"/>
<dbReference type="AlphaFoldDB" id="M5GA70"/>
<keyword evidence="1" id="KW-0472">Membrane</keyword>
<keyword evidence="1" id="KW-0812">Transmembrane</keyword>
<evidence type="ECO:0000313" key="2">
    <source>
        <dbReference type="EMBL" id="EJU05220.1"/>
    </source>
</evidence>
<keyword evidence="1" id="KW-1133">Transmembrane helix</keyword>
<evidence type="ECO:0000256" key="1">
    <source>
        <dbReference type="SAM" id="Phobius"/>
    </source>
</evidence>
<reference evidence="2 3" key="1">
    <citation type="journal article" date="2012" name="Science">
        <title>The Paleozoic origin of enzymatic lignin decomposition reconstructed from 31 fungal genomes.</title>
        <authorList>
            <person name="Floudas D."/>
            <person name="Binder M."/>
            <person name="Riley R."/>
            <person name="Barry K."/>
            <person name="Blanchette R.A."/>
            <person name="Henrissat B."/>
            <person name="Martinez A.T."/>
            <person name="Otillar R."/>
            <person name="Spatafora J.W."/>
            <person name="Yadav J.S."/>
            <person name="Aerts A."/>
            <person name="Benoit I."/>
            <person name="Boyd A."/>
            <person name="Carlson A."/>
            <person name="Copeland A."/>
            <person name="Coutinho P.M."/>
            <person name="de Vries R.P."/>
            <person name="Ferreira P."/>
            <person name="Findley K."/>
            <person name="Foster B."/>
            <person name="Gaskell J."/>
            <person name="Glotzer D."/>
            <person name="Gorecki P."/>
            <person name="Heitman J."/>
            <person name="Hesse C."/>
            <person name="Hori C."/>
            <person name="Igarashi K."/>
            <person name="Jurgens J.A."/>
            <person name="Kallen N."/>
            <person name="Kersten P."/>
            <person name="Kohler A."/>
            <person name="Kuees U."/>
            <person name="Kumar T.K.A."/>
            <person name="Kuo A."/>
            <person name="LaButti K."/>
            <person name="Larrondo L.F."/>
            <person name="Lindquist E."/>
            <person name="Ling A."/>
            <person name="Lombard V."/>
            <person name="Lucas S."/>
            <person name="Lundell T."/>
            <person name="Martin R."/>
            <person name="McLaughlin D.J."/>
            <person name="Morgenstern I."/>
            <person name="Morin E."/>
            <person name="Murat C."/>
            <person name="Nagy L.G."/>
            <person name="Nolan M."/>
            <person name="Ohm R.A."/>
            <person name="Patyshakuliyeva A."/>
            <person name="Rokas A."/>
            <person name="Ruiz-Duenas F.J."/>
            <person name="Sabat G."/>
            <person name="Salamov A."/>
            <person name="Samejima M."/>
            <person name="Schmutz J."/>
            <person name="Slot J.C."/>
            <person name="St John F."/>
            <person name="Stenlid J."/>
            <person name="Sun H."/>
            <person name="Sun S."/>
            <person name="Syed K."/>
            <person name="Tsang A."/>
            <person name="Wiebenga A."/>
            <person name="Young D."/>
            <person name="Pisabarro A."/>
            <person name="Eastwood D.C."/>
            <person name="Martin F."/>
            <person name="Cullen D."/>
            <person name="Grigoriev I.V."/>
            <person name="Hibbett D.S."/>
        </authorList>
    </citation>
    <scope>NUCLEOTIDE SEQUENCE [LARGE SCALE GENOMIC DNA]</scope>
    <source>
        <strain evidence="2 3">DJM-731 SS1</strain>
    </source>
</reference>
<dbReference type="OrthoDB" id="3348095at2759"/>
<dbReference type="HOGENOM" id="CLU_061199_2_1_1"/>
<proteinExistence type="predicted"/>
<dbReference type="GeneID" id="63682866"/>
<name>M5GA70_DACPD</name>
<protein>
    <recommendedName>
        <fullName evidence="4">P-loop containing nucleoside triphosphate hydrolase protein</fullName>
    </recommendedName>
</protein>
<keyword evidence="3" id="KW-1185">Reference proteome</keyword>
<dbReference type="PANTHER" id="PTHR36978:SF3">
    <property type="entry name" value="P-LOOP CONTAINING NUCLEOSIDE TRIPHOSPHATE HYDROLASE PROTEIN"/>
    <property type="match status" value="1"/>
</dbReference>
<dbReference type="Proteomes" id="UP000030653">
    <property type="component" value="Unassembled WGS sequence"/>
</dbReference>
<evidence type="ECO:0008006" key="4">
    <source>
        <dbReference type="Google" id="ProtNLM"/>
    </source>
</evidence>
<accession>M5GA70</accession>
<dbReference type="InterPro" id="IPR027417">
    <property type="entry name" value="P-loop_NTPase"/>
</dbReference>
<evidence type="ECO:0000313" key="3">
    <source>
        <dbReference type="Proteomes" id="UP000030653"/>
    </source>
</evidence>
<organism evidence="2 3">
    <name type="scientific">Dacryopinax primogenitus (strain DJM 731)</name>
    <name type="common">Brown rot fungus</name>
    <dbReference type="NCBI Taxonomy" id="1858805"/>
    <lineage>
        <taxon>Eukaryota</taxon>
        <taxon>Fungi</taxon>
        <taxon>Dikarya</taxon>
        <taxon>Basidiomycota</taxon>
        <taxon>Agaricomycotina</taxon>
        <taxon>Dacrymycetes</taxon>
        <taxon>Dacrymycetales</taxon>
        <taxon>Dacrymycetaceae</taxon>
        <taxon>Dacryopinax</taxon>
    </lineage>
</organism>
<dbReference type="PANTHER" id="PTHR36978">
    <property type="entry name" value="P-LOOP CONTAINING NUCLEOTIDE TRIPHOSPHATE HYDROLASE"/>
    <property type="match status" value="1"/>
</dbReference>
<sequence>MSDSQTTVTANPTIRVIGAGLGRTGTTSLKQALEMLGFGPCHHMSVIPGKPAMVQTLVDAYHGNSVDFKTLLAGYVSILDNPGCDFVPQLMSAFPEAKIILTVRDSPEVWWRSVQDTVLKSMIPTTRYLALFFSPSLFNFMRVPREVRLGWLKTYGELGPVIYVKHNAKMLEIIPKEKLLVYNVKEGWEPFFKKIIRTVQLIGITTWTIELGLVGLIVWQIVKRRLWEAFTWRGMFPSWR</sequence>
<dbReference type="RefSeq" id="XP_040632114.1">
    <property type="nucleotide sequence ID" value="XM_040767804.1"/>
</dbReference>
<dbReference type="SUPFAM" id="SSF52540">
    <property type="entry name" value="P-loop containing nucleoside triphosphate hydrolases"/>
    <property type="match status" value="1"/>
</dbReference>
<dbReference type="EMBL" id="JH795856">
    <property type="protein sequence ID" value="EJU05220.1"/>
    <property type="molecule type" value="Genomic_DNA"/>
</dbReference>
<dbReference type="OMA" id="VESWAYI"/>
<dbReference type="Pfam" id="PF17784">
    <property type="entry name" value="Sulfotransfer_4"/>
    <property type="match status" value="1"/>
</dbReference>
<feature type="transmembrane region" description="Helical" evidence="1">
    <location>
        <begin position="201"/>
        <end position="222"/>
    </location>
</feature>
<gene>
    <name evidence="2" type="ORF">DACRYDRAFT_103717</name>
</gene>
<dbReference type="Gene3D" id="3.40.50.300">
    <property type="entry name" value="P-loop containing nucleotide triphosphate hydrolases"/>
    <property type="match status" value="1"/>
</dbReference>